<reference evidence="2" key="1">
    <citation type="submission" date="2022-06" db="EMBL/GenBank/DDBJ databases">
        <title>Isolation of gut microbiota from human fecal samples.</title>
        <authorList>
            <person name="Pamer E.G."/>
            <person name="Barat B."/>
            <person name="Waligurski E."/>
            <person name="Medina S."/>
            <person name="Paddock L."/>
            <person name="Mostad J."/>
        </authorList>
    </citation>
    <scope>NUCLEOTIDE SEQUENCE</scope>
    <source>
        <strain evidence="2">DFI.9.91</strain>
    </source>
</reference>
<organism evidence="2 3">
    <name type="scientific">Intestinimonas massiliensis</name>
    <name type="common">ex Afouda et al. 2020</name>
    <dbReference type="NCBI Taxonomy" id="1673721"/>
    <lineage>
        <taxon>Bacteria</taxon>
        <taxon>Bacillati</taxon>
        <taxon>Bacillota</taxon>
        <taxon>Clostridia</taxon>
        <taxon>Eubacteriales</taxon>
        <taxon>Intestinimonas</taxon>
    </lineage>
</organism>
<keyword evidence="1" id="KW-0472">Membrane</keyword>
<protein>
    <submittedName>
        <fullName evidence="2">Uncharacterized protein</fullName>
    </submittedName>
</protein>
<evidence type="ECO:0000313" key="3">
    <source>
        <dbReference type="Proteomes" id="UP001204562"/>
    </source>
</evidence>
<sequence>MKELIVSIFGAYEPVTTTAAYVVSGAEGSTLEEVQVVASGLAGVDWPWVAGVLLFGIVLYSFFRLVGVLLGD</sequence>
<gene>
    <name evidence="2" type="ORF">NE579_15530</name>
</gene>
<dbReference type="AlphaFoldDB" id="A0AAW5JP48"/>
<comment type="caution">
    <text evidence="2">The sequence shown here is derived from an EMBL/GenBank/DDBJ whole genome shotgun (WGS) entry which is preliminary data.</text>
</comment>
<keyword evidence="1" id="KW-0812">Transmembrane</keyword>
<dbReference type="EMBL" id="JANFYS010000063">
    <property type="protein sequence ID" value="MCQ4771846.1"/>
    <property type="molecule type" value="Genomic_DNA"/>
</dbReference>
<evidence type="ECO:0000313" key="2">
    <source>
        <dbReference type="EMBL" id="MCQ4771846.1"/>
    </source>
</evidence>
<evidence type="ECO:0000256" key="1">
    <source>
        <dbReference type="SAM" id="Phobius"/>
    </source>
</evidence>
<dbReference type="Proteomes" id="UP001204562">
    <property type="component" value="Unassembled WGS sequence"/>
</dbReference>
<name>A0AAW5JP48_9FIRM</name>
<proteinExistence type="predicted"/>
<feature type="transmembrane region" description="Helical" evidence="1">
    <location>
        <begin position="48"/>
        <end position="70"/>
    </location>
</feature>
<keyword evidence="1" id="KW-1133">Transmembrane helix</keyword>
<accession>A0AAW5JP48</accession>
<dbReference type="RefSeq" id="WP_256304893.1">
    <property type="nucleotide sequence ID" value="NZ_JANFYS010000063.1"/>
</dbReference>